<evidence type="ECO:0000256" key="4">
    <source>
        <dbReference type="ARBA" id="ARBA00006150"/>
    </source>
</evidence>
<dbReference type="InterPro" id="IPR002469">
    <property type="entry name" value="Peptidase_S9B_N"/>
</dbReference>
<comment type="function">
    <text evidence="2">Type IV dipeptidyl-peptidase which removes N-terminal dipeptides sequentially from polypeptides having unsubstituted N-termini provided that the penultimate residue is proline.</text>
</comment>
<dbReference type="SUPFAM" id="SSF82171">
    <property type="entry name" value="DPP6 N-terminal domain-like"/>
    <property type="match status" value="1"/>
</dbReference>
<protein>
    <recommendedName>
        <fullName evidence="5">dipeptidyl-peptidase IV</fullName>
        <ecNumber evidence="5">3.4.14.5</ecNumber>
    </recommendedName>
</protein>
<dbReference type="FunFam" id="3.40.50.1820:FF:000003">
    <property type="entry name" value="Dipeptidyl peptidase 4"/>
    <property type="match status" value="1"/>
</dbReference>
<gene>
    <name evidence="20" type="ORF">Egran_04422</name>
</gene>
<evidence type="ECO:0000313" key="20">
    <source>
        <dbReference type="EMBL" id="OXV07817.1"/>
    </source>
</evidence>
<keyword evidence="11" id="KW-0720">Serine protease</keyword>
<keyword evidence="12" id="KW-0735">Signal-anchor</keyword>
<feature type="domain" description="Peptidase S9 prolyl oligopeptidase catalytic" evidence="18">
    <location>
        <begin position="682"/>
        <end position="886"/>
    </location>
</feature>
<dbReference type="GO" id="GO:0008236">
    <property type="term" value="F:serine-type peptidase activity"/>
    <property type="evidence" value="ECO:0007669"/>
    <property type="project" value="UniProtKB-KW"/>
</dbReference>
<evidence type="ECO:0000256" key="17">
    <source>
        <dbReference type="SAM" id="Phobius"/>
    </source>
</evidence>
<dbReference type="Pfam" id="PF00930">
    <property type="entry name" value="DPPIV_N"/>
    <property type="match status" value="1"/>
</dbReference>
<dbReference type="GO" id="GO:0006508">
    <property type="term" value="P:proteolysis"/>
    <property type="evidence" value="ECO:0007669"/>
    <property type="project" value="UniProtKB-KW"/>
</dbReference>
<comment type="catalytic activity">
    <reaction evidence="1">
        <text>Release of an N-terminal dipeptide, Xaa-Yaa-|-Zaa-, from a polypeptide, preferentially when Yaa is Pro, provided Zaa is neither Pro nor hydroxyproline.</text>
        <dbReference type="EC" id="3.4.14.5"/>
    </reaction>
</comment>
<keyword evidence="14 17" id="KW-0472">Membrane</keyword>
<keyword evidence="9 17" id="KW-0812">Transmembrane</keyword>
<evidence type="ECO:0000256" key="1">
    <source>
        <dbReference type="ARBA" id="ARBA00001257"/>
    </source>
</evidence>
<evidence type="ECO:0000256" key="15">
    <source>
        <dbReference type="ARBA" id="ARBA00023180"/>
    </source>
</evidence>
<dbReference type="SUPFAM" id="SSF53474">
    <property type="entry name" value="alpha/beta-Hydrolases"/>
    <property type="match status" value="1"/>
</dbReference>
<evidence type="ECO:0000256" key="16">
    <source>
        <dbReference type="SAM" id="MobiDB-lite"/>
    </source>
</evidence>
<evidence type="ECO:0000256" key="8">
    <source>
        <dbReference type="ARBA" id="ARBA00022670"/>
    </source>
</evidence>
<evidence type="ECO:0000256" key="11">
    <source>
        <dbReference type="ARBA" id="ARBA00022825"/>
    </source>
</evidence>
<keyword evidence="13 17" id="KW-1133">Transmembrane helix</keyword>
<accession>A0A232LVF3</accession>
<dbReference type="Gene3D" id="2.140.10.30">
    <property type="entry name" value="Dipeptidylpeptidase IV, N-terminal domain"/>
    <property type="match status" value="1"/>
</dbReference>
<dbReference type="Proteomes" id="UP000243515">
    <property type="component" value="Unassembled WGS sequence"/>
</dbReference>
<evidence type="ECO:0000259" key="18">
    <source>
        <dbReference type="Pfam" id="PF00326"/>
    </source>
</evidence>
<dbReference type="EMBL" id="NPHW01004534">
    <property type="protein sequence ID" value="OXV07817.1"/>
    <property type="molecule type" value="Genomic_DNA"/>
</dbReference>
<dbReference type="InterPro" id="IPR050278">
    <property type="entry name" value="Serine_Prot_S9B/DPPIV"/>
</dbReference>
<dbReference type="Pfam" id="PF00326">
    <property type="entry name" value="Peptidase_S9"/>
    <property type="match status" value="1"/>
</dbReference>
<dbReference type="AlphaFoldDB" id="A0A232LVF3"/>
<dbReference type="Gene3D" id="3.40.50.1820">
    <property type="entry name" value="alpha/beta hydrolase"/>
    <property type="match status" value="1"/>
</dbReference>
<comment type="subcellular location">
    <subcellularLocation>
        <location evidence="3">Vacuole membrane</location>
        <topology evidence="3">Single-pass type II membrane protein</topology>
    </subcellularLocation>
</comment>
<dbReference type="InterPro" id="IPR001375">
    <property type="entry name" value="Peptidase_S9_cat"/>
</dbReference>
<dbReference type="EC" id="3.4.14.5" evidence="5"/>
<dbReference type="InterPro" id="IPR029058">
    <property type="entry name" value="AB_hydrolase_fold"/>
</dbReference>
<keyword evidence="8" id="KW-0645">Protease</keyword>
<dbReference type="OrthoDB" id="16520at2759"/>
<dbReference type="GO" id="GO:0005774">
    <property type="term" value="C:vacuolar membrane"/>
    <property type="evidence" value="ECO:0007669"/>
    <property type="project" value="UniProtKB-SubCell"/>
</dbReference>
<evidence type="ECO:0000256" key="3">
    <source>
        <dbReference type="ARBA" id="ARBA00004576"/>
    </source>
</evidence>
<feature type="domain" description="Dipeptidylpeptidase IV N-terminal" evidence="19">
    <location>
        <begin position="224"/>
        <end position="598"/>
    </location>
</feature>
<feature type="region of interest" description="Disordered" evidence="16">
    <location>
        <begin position="1"/>
        <end position="66"/>
    </location>
</feature>
<comment type="similarity">
    <text evidence="4">Belongs to the peptidase S9B family.</text>
</comment>
<dbReference type="PANTHER" id="PTHR11731">
    <property type="entry name" value="PROTEASE FAMILY S9B,C DIPEPTIDYL-PEPTIDASE IV-RELATED"/>
    <property type="match status" value="1"/>
</dbReference>
<sequence>MMKDQREHDEESMPLQHHLVSDSSSRNSTDSLSSDDSIMTVRVGANAQRGYGDRQENGQYGDLENDGSEIGDIVLPKSRGAKGGNKARLILWVIGIFCLGGWLVSFFLLLEQRRVDDAATVSTAAVHDPGSATGTTSYGKSITLTQVLSNFWNPESHSISWIAVPNGEDGLLLMKNERGGEGYLRVEDIRGRKGAEHANSTVLMNDSSISVDGNLVSPQGLWPSPDLKSVLIMSDKQKNWRHSFTGKYWLFDVASQTAQPLDPENPEMRIQLASWSPRSDAVVFTRGNNMYLRRLSSKEVAPITTDGGSDLFYGVPDWVYEEEVFAGNSVTWWSGDGKYIAFLRTNESVVPEYPVQYFMSKPSGKQPPPGLENYPEVRQIKYPKAGAPNPVVNLQFYGLDKGDVFSIDVSQGFADEDRLIIEVLWASQGKVLVRETNRESDLIRIVVIDMETKSGKVVRSEDIQSLDGGWVEPSQSTRYIPADPDNGRPHDGYIDTVIHNGYDHLAYFTPLDSSDPIYLTSGEWEVVGGASAVDLKKGLVYFVGTKESPTQRHVYRVKLDGTDFQSLTDTSKTAYYDVSFSAGAGYALLTYRGPGIPWQRVISTPSIEHSYNELIEDNKLLAEKVNDYALPAEIYQTVTIDGFELQVVERRPPHFNPSKEYPVLFHPYGGPGSQTVNRIFTVDFQSYVASALGYIVVTVDGRGTGYVGRKTRCIVRGNLGYYEARDQIETAKIWAQKKYVDSTRMAIWGWSYGGYLTLKTLEQDGGQTFRYGMAVAPVTDWQFYDSIYTERYMHTPQHNEAGYANASISNMTALQHNVRFLFVHGVADDNVHMQNSLALIDKLDQANVENYDVHVFPDSDHSIRFHNALKMVHDRLSSWLVNAFNGEWYRISNPDPRRLARRLLTRLFQR</sequence>
<evidence type="ECO:0000256" key="10">
    <source>
        <dbReference type="ARBA" id="ARBA00022801"/>
    </source>
</evidence>
<feature type="compositionally biased region" description="Basic and acidic residues" evidence="16">
    <location>
        <begin position="1"/>
        <end position="11"/>
    </location>
</feature>
<evidence type="ECO:0000256" key="14">
    <source>
        <dbReference type="ARBA" id="ARBA00023136"/>
    </source>
</evidence>
<evidence type="ECO:0000259" key="19">
    <source>
        <dbReference type="Pfam" id="PF00930"/>
    </source>
</evidence>
<evidence type="ECO:0000256" key="6">
    <source>
        <dbReference type="ARBA" id="ARBA00022438"/>
    </source>
</evidence>
<keyword evidence="6" id="KW-0031">Aminopeptidase</keyword>
<evidence type="ECO:0000256" key="7">
    <source>
        <dbReference type="ARBA" id="ARBA00022554"/>
    </source>
</evidence>
<evidence type="ECO:0000256" key="5">
    <source>
        <dbReference type="ARBA" id="ARBA00012062"/>
    </source>
</evidence>
<organism evidence="20 21">
    <name type="scientific">Elaphomyces granulatus</name>
    <dbReference type="NCBI Taxonomy" id="519963"/>
    <lineage>
        <taxon>Eukaryota</taxon>
        <taxon>Fungi</taxon>
        <taxon>Dikarya</taxon>
        <taxon>Ascomycota</taxon>
        <taxon>Pezizomycotina</taxon>
        <taxon>Eurotiomycetes</taxon>
        <taxon>Eurotiomycetidae</taxon>
        <taxon>Eurotiales</taxon>
        <taxon>Elaphomycetaceae</taxon>
        <taxon>Elaphomyces</taxon>
    </lineage>
</organism>
<feature type="compositionally biased region" description="Low complexity" evidence="16">
    <location>
        <begin position="21"/>
        <end position="37"/>
    </location>
</feature>
<dbReference type="PANTHER" id="PTHR11731:SF200">
    <property type="entry name" value="DIPEPTIDYL PEPTIDASE 10, ISOFORM B"/>
    <property type="match status" value="1"/>
</dbReference>
<evidence type="ECO:0000313" key="21">
    <source>
        <dbReference type="Proteomes" id="UP000243515"/>
    </source>
</evidence>
<keyword evidence="10" id="KW-0378">Hydrolase</keyword>
<evidence type="ECO:0000256" key="12">
    <source>
        <dbReference type="ARBA" id="ARBA00022968"/>
    </source>
</evidence>
<keyword evidence="21" id="KW-1185">Reference proteome</keyword>
<keyword evidence="15" id="KW-0325">Glycoprotein</keyword>
<evidence type="ECO:0000256" key="13">
    <source>
        <dbReference type="ARBA" id="ARBA00022989"/>
    </source>
</evidence>
<comment type="caution">
    <text evidence="20">The sequence shown here is derived from an EMBL/GenBank/DDBJ whole genome shotgun (WGS) entry which is preliminary data.</text>
</comment>
<reference evidence="20 21" key="1">
    <citation type="journal article" date="2015" name="Environ. Microbiol.">
        <title>Metagenome sequence of Elaphomyces granulatus from sporocarp tissue reveals Ascomycota ectomycorrhizal fingerprints of genome expansion and a Proteobacteria-rich microbiome.</title>
        <authorList>
            <person name="Quandt C.A."/>
            <person name="Kohler A."/>
            <person name="Hesse C.N."/>
            <person name="Sharpton T.J."/>
            <person name="Martin F."/>
            <person name="Spatafora J.W."/>
        </authorList>
    </citation>
    <scope>NUCLEOTIDE SEQUENCE [LARGE SCALE GENOMIC DNA]</scope>
    <source>
        <strain evidence="20 21">OSC145934</strain>
    </source>
</reference>
<dbReference type="GO" id="GO:0008239">
    <property type="term" value="F:dipeptidyl-peptidase activity"/>
    <property type="evidence" value="ECO:0007669"/>
    <property type="project" value="UniProtKB-EC"/>
</dbReference>
<keyword evidence="7" id="KW-0926">Vacuole</keyword>
<dbReference type="GO" id="GO:0005886">
    <property type="term" value="C:plasma membrane"/>
    <property type="evidence" value="ECO:0007669"/>
    <property type="project" value="TreeGrafter"/>
</dbReference>
<evidence type="ECO:0000256" key="2">
    <source>
        <dbReference type="ARBA" id="ARBA00002218"/>
    </source>
</evidence>
<feature type="transmembrane region" description="Helical" evidence="17">
    <location>
        <begin position="89"/>
        <end position="110"/>
    </location>
</feature>
<dbReference type="GO" id="GO:0004177">
    <property type="term" value="F:aminopeptidase activity"/>
    <property type="evidence" value="ECO:0007669"/>
    <property type="project" value="UniProtKB-KW"/>
</dbReference>
<proteinExistence type="inferred from homology"/>
<name>A0A232LVF3_9EURO</name>
<evidence type="ECO:0000256" key="9">
    <source>
        <dbReference type="ARBA" id="ARBA00022692"/>
    </source>
</evidence>